<dbReference type="Gene3D" id="3.40.640.10">
    <property type="entry name" value="Type I PLP-dependent aspartate aminotransferase-like (Major domain)"/>
    <property type="match status" value="1"/>
</dbReference>
<dbReference type="Proteomes" id="UP000295680">
    <property type="component" value="Unassembled WGS sequence"/>
</dbReference>
<dbReference type="AlphaFoldDB" id="A0A4R2J5Y8"/>
<proteinExistence type="predicted"/>
<dbReference type="InterPro" id="IPR015422">
    <property type="entry name" value="PyrdxlP-dep_Trfase_small"/>
</dbReference>
<dbReference type="InterPro" id="IPR015424">
    <property type="entry name" value="PyrdxlP-dep_Trfase"/>
</dbReference>
<dbReference type="GO" id="GO:0016829">
    <property type="term" value="F:lyase activity"/>
    <property type="evidence" value="ECO:0007669"/>
    <property type="project" value="UniProtKB-KW"/>
</dbReference>
<evidence type="ECO:0000256" key="2">
    <source>
        <dbReference type="ARBA" id="ARBA00022898"/>
    </source>
</evidence>
<dbReference type="Pfam" id="PF00266">
    <property type="entry name" value="Aminotran_5"/>
    <property type="match status" value="1"/>
</dbReference>
<dbReference type="PANTHER" id="PTHR43586:SF8">
    <property type="entry name" value="CYSTEINE DESULFURASE 1, CHLOROPLASTIC"/>
    <property type="match status" value="1"/>
</dbReference>
<dbReference type="EMBL" id="SLWS01000009">
    <property type="protein sequence ID" value="TCO54371.1"/>
    <property type="molecule type" value="Genomic_DNA"/>
</dbReference>
<keyword evidence="2" id="KW-0663">Pyridoxal phosphate</keyword>
<sequence length="434" mass="45832">MIPKSVLPRVLGSDLQVPLADGATATFANFDHAATTPCMAAVAEAVNDFLPWYGSTHGGAGTLSEMATARFEESRQAVRRFVGCRPDDYLVFTHSTTDALKLLAQAVPEDATVVVFDSEHHAVLLPWRNVHRLPIPTSVDAMLATLDQTLRAQRGTVLVAVSGVLNVTGELVPLEDVVAVCRRYGAQIVVDAAQLAAHRPIDIGALDVDYIAFSGHKMYAPFDIGVLAGRPDWLADAHPRLAGCGATIGVADGVTEINWATGESRHEAGAPNVVGAVALAAACRALEVAWNSLMPYESALLGRLRSGLVEIPEVVELSLFGPASDRLGMVAFVVDGLDSALLATALSLEHGIGVRHGSFCAQPLARHLLRGAGRSATATALRASLGLGINVAHVDRLLDAVRAISEIGPQLFYVSANGAWWPSTEATSSRLRAR</sequence>
<accession>A0A4R2J5Y8</accession>
<evidence type="ECO:0000256" key="1">
    <source>
        <dbReference type="ARBA" id="ARBA00001933"/>
    </source>
</evidence>
<gene>
    <name evidence="4" type="ORF">EV192_109352</name>
</gene>
<comment type="caution">
    <text evidence="4">The sequence shown here is derived from an EMBL/GenBank/DDBJ whole genome shotgun (WGS) entry which is preliminary data.</text>
</comment>
<dbReference type="PANTHER" id="PTHR43586">
    <property type="entry name" value="CYSTEINE DESULFURASE"/>
    <property type="match status" value="1"/>
</dbReference>
<dbReference type="SUPFAM" id="SSF53383">
    <property type="entry name" value="PLP-dependent transferases"/>
    <property type="match status" value="1"/>
</dbReference>
<evidence type="ECO:0000313" key="5">
    <source>
        <dbReference type="Proteomes" id="UP000295680"/>
    </source>
</evidence>
<evidence type="ECO:0000313" key="4">
    <source>
        <dbReference type="EMBL" id="TCO54371.1"/>
    </source>
</evidence>
<dbReference type="InterPro" id="IPR015421">
    <property type="entry name" value="PyrdxlP-dep_Trfase_major"/>
</dbReference>
<evidence type="ECO:0000259" key="3">
    <source>
        <dbReference type="Pfam" id="PF00266"/>
    </source>
</evidence>
<dbReference type="OrthoDB" id="9804366at2"/>
<organism evidence="4 5">
    <name type="scientific">Actinocrispum wychmicini</name>
    <dbReference type="NCBI Taxonomy" id="1213861"/>
    <lineage>
        <taxon>Bacteria</taxon>
        <taxon>Bacillati</taxon>
        <taxon>Actinomycetota</taxon>
        <taxon>Actinomycetes</taxon>
        <taxon>Pseudonocardiales</taxon>
        <taxon>Pseudonocardiaceae</taxon>
        <taxon>Actinocrispum</taxon>
    </lineage>
</organism>
<protein>
    <submittedName>
        <fullName evidence="4">Selenocysteine lyase/cysteine desulfurase</fullName>
    </submittedName>
</protein>
<dbReference type="Gene3D" id="3.90.1150.10">
    <property type="entry name" value="Aspartate Aminotransferase, domain 1"/>
    <property type="match status" value="1"/>
</dbReference>
<keyword evidence="5" id="KW-1185">Reference proteome</keyword>
<feature type="domain" description="Aminotransferase class V" evidence="3">
    <location>
        <begin position="29"/>
        <end position="397"/>
    </location>
</feature>
<dbReference type="RefSeq" id="WP_132123334.1">
    <property type="nucleotide sequence ID" value="NZ_SLWS01000009.1"/>
</dbReference>
<keyword evidence="4" id="KW-0456">Lyase</keyword>
<reference evidence="4 5" key="1">
    <citation type="submission" date="2019-03" db="EMBL/GenBank/DDBJ databases">
        <title>Genomic Encyclopedia of Type Strains, Phase IV (KMG-IV): sequencing the most valuable type-strain genomes for metagenomic binning, comparative biology and taxonomic classification.</title>
        <authorList>
            <person name="Goeker M."/>
        </authorList>
    </citation>
    <scope>NUCLEOTIDE SEQUENCE [LARGE SCALE GENOMIC DNA]</scope>
    <source>
        <strain evidence="4 5">DSM 45934</strain>
    </source>
</reference>
<dbReference type="InterPro" id="IPR000192">
    <property type="entry name" value="Aminotrans_V_dom"/>
</dbReference>
<comment type="cofactor">
    <cofactor evidence="1">
        <name>pyridoxal 5'-phosphate</name>
        <dbReference type="ChEBI" id="CHEBI:597326"/>
    </cofactor>
</comment>
<name>A0A4R2J5Y8_9PSEU</name>